<proteinExistence type="predicted"/>
<dbReference type="InterPro" id="IPR008551">
    <property type="entry name" value="TANGO2"/>
</dbReference>
<organism evidence="1 2">
    <name type="scientific">Solibacillus palustris</name>
    <dbReference type="NCBI Taxonomy" id="2908203"/>
    <lineage>
        <taxon>Bacteria</taxon>
        <taxon>Bacillati</taxon>
        <taxon>Bacillota</taxon>
        <taxon>Bacilli</taxon>
        <taxon>Bacillales</taxon>
        <taxon>Caryophanaceae</taxon>
        <taxon>Solibacillus</taxon>
    </lineage>
</organism>
<dbReference type="Pfam" id="PF05742">
    <property type="entry name" value="TANGO2"/>
    <property type="match status" value="1"/>
</dbReference>
<reference evidence="1 2" key="1">
    <citation type="submission" date="2022-03" db="EMBL/GenBank/DDBJ databases">
        <authorList>
            <person name="Jo J.-H."/>
            <person name="Im W.-T."/>
        </authorList>
    </citation>
    <scope>NUCLEOTIDE SEQUENCE [LARGE SCALE GENOMIC DNA]</scope>
    <source>
        <strain evidence="1 2">MA9</strain>
    </source>
</reference>
<keyword evidence="2" id="KW-1185">Reference proteome</keyword>
<accession>A0ABS9U8U6</accession>
<name>A0ABS9U8U6_9BACL</name>
<dbReference type="EMBL" id="JAKZFC010000001">
    <property type="protein sequence ID" value="MCH7320742.1"/>
    <property type="molecule type" value="Genomic_DNA"/>
</dbReference>
<evidence type="ECO:0000313" key="2">
    <source>
        <dbReference type="Proteomes" id="UP001316087"/>
    </source>
</evidence>
<comment type="caution">
    <text evidence="1">The sequence shown here is derived from an EMBL/GenBank/DDBJ whole genome shotgun (WGS) entry which is preliminary data.</text>
</comment>
<dbReference type="Proteomes" id="UP001316087">
    <property type="component" value="Unassembled WGS sequence"/>
</dbReference>
<sequence length="255" mass="28584">MCLIAFAYQTHPDFPIIIIANRDEFYERPTEAVHFWDDSPNILAGRDLRMNGSWLGVSKTGRFAAITNYRDPNRPETGHLSRGAIVKSFLNTEQTSADFVEELRGNKDLYVGFNVLLYDGEQMQHYNNVLDEHTVVLPGVHSVSNATLNSPWPKVTFAAKVLQQAVDDETIETNQLISLLANDATAPDDSLPDTGVGIYLERALSAAFVKLANYGTRCSTAITINKNGHIHLQERTYEQGEFAFDKLFEINNVPY</sequence>
<protein>
    <submittedName>
        <fullName evidence="1">NRDE family protein</fullName>
    </submittedName>
</protein>
<gene>
    <name evidence="1" type="ORF">LZ480_02480</name>
</gene>
<dbReference type="RefSeq" id="WP_241367779.1">
    <property type="nucleotide sequence ID" value="NZ_JAKZFC010000001.1"/>
</dbReference>
<dbReference type="PANTHER" id="PTHR17985">
    <property type="entry name" value="SER/THR-RICH PROTEIN T10 IN DGCR REGION"/>
    <property type="match status" value="1"/>
</dbReference>
<evidence type="ECO:0000313" key="1">
    <source>
        <dbReference type="EMBL" id="MCH7320742.1"/>
    </source>
</evidence>
<dbReference type="PANTHER" id="PTHR17985:SF8">
    <property type="entry name" value="TRANSPORT AND GOLGI ORGANIZATION PROTEIN 2 HOMOLOG"/>
    <property type="match status" value="1"/>
</dbReference>